<feature type="region of interest" description="Disordered" evidence="1">
    <location>
        <begin position="130"/>
        <end position="166"/>
    </location>
</feature>
<evidence type="ECO:0000313" key="2">
    <source>
        <dbReference type="EMBL" id="GHB50544.1"/>
    </source>
</evidence>
<dbReference type="Proteomes" id="UP000642673">
    <property type="component" value="Unassembled WGS sequence"/>
</dbReference>
<name>A0ABQ3ERS7_9ACTN</name>
<evidence type="ECO:0000256" key="1">
    <source>
        <dbReference type="SAM" id="MobiDB-lite"/>
    </source>
</evidence>
<sequence>MGVGNEEKGLSGSKSDSTPGSNAVDEDDALVLRNWFDSLSWQDPRYGNKLLLKLAALAMGSDEKRQRLLSDADVLVREVQSGAGFDPLEGVHLRFWENTPDTLHIILPPRAGAASEIPKSLKEALRSRTSLPKDGVHVRDDSAWDFGNFYDSTDRGNHGEDSPPDA</sequence>
<proteinExistence type="predicted"/>
<feature type="region of interest" description="Disordered" evidence="1">
    <location>
        <begin position="1"/>
        <end position="24"/>
    </location>
</feature>
<comment type="caution">
    <text evidence="2">The sequence shown here is derived from an EMBL/GenBank/DDBJ whole genome shotgun (WGS) entry which is preliminary data.</text>
</comment>
<dbReference type="Gene3D" id="3.90.330.10">
    <property type="entry name" value="Nitrile hydratase alpha /Thiocyanate hydrolase gamma"/>
    <property type="match status" value="1"/>
</dbReference>
<accession>A0ABQ3ERS7</accession>
<gene>
    <name evidence="2" type="ORF">GCM10010347_20100</name>
</gene>
<organism evidence="2 3">
    <name type="scientific">Streptomyces cirratus</name>
    <dbReference type="NCBI Taxonomy" id="68187"/>
    <lineage>
        <taxon>Bacteria</taxon>
        <taxon>Bacillati</taxon>
        <taxon>Actinomycetota</taxon>
        <taxon>Actinomycetes</taxon>
        <taxon>Kitasatosporales</taxon>
        <taxon>Streptomycetaceae</taxon>
        <taxon>Streptomyces</taxon>
    </lineage>
</organism>
<dbReference type="SUPFAM" id="SSF56209">
    <property type="entry name" value="Nitrile hydratase alpha chain"/>
    <property type="match status" value="1"/>
</dbReference>
<feature type="compositionally biased region" description="Basic and acidic residues" evidence="1">
    <location>
        <begin position="152"/>
        <end position="166"/>
    </location>
</feature>
<dbReference type="RefSeq" id="WP_190183704.1">
    <property type="nucleotide sequence ID" value="NZ_BMVP01000003.1"/>
</dbReference>
<feature type="compositionally biased region" description="Polar residues" evidence="1">
    <location>
        <begin position="12"/>
        <end position="21"/>
    </location>
</feature>
<dbReference type="EMBL" id="BMVP01000003">
    <property type="protein sequence ID" value="GHB50544.1"/>
    <property type="molecule type" value="Genomic_DNA"/>
</dbReference>
<dbReference type="InterPro" id="IPR036648">
    <property type="entry name" value="CN_Hdrase_a/SCN_Hdrase_g_sf"/>
</dbReference>
<protein>
    <submittedName>
        <fullName evidence="2">Uncharacterized protein</fullName>
    </submittedName>
</protein>
<reference evidence="3" key="1">
    <citation type="journal article" date="2019" name="Int. J. Syst. Evol. Microbiol.">
        <title>The Global Catalogue of Microorganisms (GCM) 10K type strain sequencing project: providing services to taxonomists for standard genome sequencing and annotation.</title>
        <authorList>
            <consortium name="The Broad Institute Genomics Platform"/>
            <consortium name="The Broad Institute Genome Sequencing Center for Infectious Disease"/>
            <person name="Wu L."/>
            <person name="Ma J."/>
        </authorList>
    </citation>
    <scope>NUCLEOTIDE SEQUENCE [LARGE SCALE GENOMIC DNA]</scope>
    <source>
        <strain evidence="3">JCM 4738</strain>
    </source>
</reference>
<keyword evidence="3" id="KW-1185">Reference proteome</keyword>
<evidence type="ECO:0000313" key="3">
    <source>
        <dbReference type="Proteomes" id="UP000642673"/>
    </source>
</evidence>